<dbReference type="GO" id="GO:0006508">
    <property type="term" value="P:proteolysis"/>
    <property type="evidence" value="ECO:0007669"/>
    <property type="project" value="UniProtKB-KW"/>
</dbReference>
<keyword evidence="9" id="KW-0472">Membrane</keyword>
<evidence type="ECO:0000256" key="7">
    <source>
        <dbReference type="PIRSR" id="PIRSR600101-2"/>
    </source>
</evidence>
<evidence type="ECO:0000256" key="5">
    <source>
        <dbReference type="ARBA" id="ARBA00023315"/>
    </source>
</evidence>
<protein>
    <recommendedName>
        <fullName evidence="8">Glutathione hydrolase</fullName>
        <ecNumber evidence="8">2.3.2.2</ecNumber>
        <ecNumber evidence="8">3.4.19.13</ecNumber>
    </recommendedName>
    <alternativeName>
        <fullName evidence="8">Gamma-glutamyltransferase</fullName>
    </alternativeName>
    <alternativeName>
        <fullName evidence="8">Gamma-glutamyltranspeptidase</fullName>
    </alternativeName>
</protein>
<dbReference type="InterPro" id="IPR043138">
    <property type="entry name" value="GGT_lsub"/>
</dbReference>
<keyword evidence="2 8" id="KW-0808">Transferase</keyword>
<feature type="binding site" evidence="7">
    <location>
        <begin position="434"/>
        <end position="436"/>
    </location>
    <ligand>
        <name>L-glutamate</name>
        <dbReference type="ChEBI" id="CHEBI:29985"/>
    </ligand>
</feature>
<evidence type="ECO:0000256" key="2">
    <source>
        <dbReference type="ARBA" id="ARBA00022679"/>
    </source>
</evidence>
<feature type="binding site" evidence="7">
    <location>
        <position position="144"/>
    </location>
    <ligand>
        <name>L-glutamate</name>
        <dbReference type="ChEBI" id="CHEBI:29985"/>
    </ligand>
</feature>
<dbReference type="FunFam" id="1.10.246.130:FF:000005">
    <property type="entry name" value="Gamma-glutamyltranspeptidase 1, putative"/>
    <property type="match status" value="1"/>
</dbReference>
<dbReference type="Gene3D" id="3.60.20.40">
    <property type="match status" value="1"/>
</dbReference>
<comment type="catalytic activity">
    <reaction evidence="8">
        <text>an N-terminal (5-L-glutamyl)-[peptide] + an alpha-amino acid = 5-L-glutamyl amino acid + an N-terminal L-alpha-aminoacyl-[peptide]</text>
        <dbReference type="Rhea" id="RHEA:23904"/>
        <dbReference type="Rhea" id="RHEA-COMP:9780"/>
        <dbReference type="Rhea" id="RHEA-COMP:9795"/>
        <dbReference type="ChEBI" id="CHEBI:77644"/>
        <dbReference type="ChEBI" id="CHEBI:78597"/>
        <dbReference type="ChEBI" id="CHEBI:78599"/>
        <dbReference type="ChEBI" id="CHEBI:78608"/>
        <dbReference type="EC" id="2.3.2.2"/>
    </reaction>
</comment>
<evidence type="ECO:0000256" key="1">
    <source>
        <dbReference type="ARBA" id="ARBA00022670"/>
    </source>
</evidence>
<dbReference type="InterPro" id="IPR000101">
    <property type="entry name" value="GGT_peptidase"/>
</dbReference>
<keyword evidence="5 8" id="KW-0012">Acyltransferase</keyword>
<dbReference type="UniPathway" id="UPA00204"/>
<name>A0A6J0LL51_RAPSA</name>
<keyword evidence="9" id="KW-0812">Transmembrane</keyword>
<keyword evidence="9" id="KW-1133">Transmembrane helix</keyword>
<reference evidence="10" key="1">
    <citation type="journal article" date="2019" name="Database">
        <title>The radish genome database (RadishGD): an integrated information resource for radish genomics.</title>
        <authorList>
            <person name="Yu H.J."/>
            <person name="Baek S."/>
            <person name="Lee Y.J."/>
            <person name="Cho A."/>
            <person name="Mun J.H."/>
        </authorList>
    </citation>
    <scope>NUCLEOTIDE SEQUENCE [LARGE SCALE GENOMIC DNA]</scope>
    <source>
        <strain evidence="10">cv. WK10039</strain>
    </source>
</reference>
<feature type="binding site" evidence="7">
    <location>
        <position position="458"/>
    </location>
    <ligand>
        <name>L-glutamate</name>
        <dbReference type="ChEBI" id="CHEBI:29985"/>
    </ligand>
</feature>
<dbReference type="NCBIfam" id="TIGR00066">
    <property type="entry name" value="g_glut_trans"/>
    <property type="match status" value="1"/>
</dbReference>
<gene>
    <name evidence="11" type="primary">LOC108831022</name>
</gene>
<dbReference type="OrthoDB" id="1081007at2759"/>
<proteinExistence type="predicted"/>
<comment type="catalytic activity">
    <reaction evidence="8">
        <text>an S-substituted glutathione + H2O = an S-substituted L-cysteinylglycine + L-glutamate</text>
        <dbReference type="Rhea" id="RHEA:59468"/>
        <dbReference type="ChEBI" id="CHEBI:15377"/>
        <dbReference type="ChEBI" id="CHEBI:29985"/>
        <dbReference type="ChEBI" id="CHEBI:90779"/>
        <dbReference type="ChEBI" id="CHEBI:143103"/>
        <dbReference type="EC" id="3.4.19.13"/>
    </reaction>
</comment>
<evidence type="ECO:0000256" key="8">
    <source>
        <dbReference type="RuleBase" id="RU368068"/>
    </source>
</evidence>
<evidence type="ECO:0000256" key="9">
    <source>
        <dbReference type="SAM" id="Phobius"/>
    </source>
</evidence>
<comment type="pathway">
    <text evidence="8">Sulfur metabolism; glutathione metabolism.</text>
</comment>
<dbReference type="Proteomes" id="UP000504610">
    <property type="component" value="Chromosome 4"/>
</dbReference>
<dbReference type="Gene3D" id="1.10.246.130">
    <property type="match status" value="1"/>
</dbReference>
<evidence type="ECO:0000313" key="11">
    <source>
        <dbReference type="RefSeq" id="XP_018460081.1"/>
    </source>
</evidence>
<accession>A0A6J0LL51</accession>
<dbReference type="AlphaFoldDB" id="A0A6J0LL51"/>
<keyword evidence="1" id="KW-0645">Protease</keyword>
<organism evidence="10 11">
    <name type="scientific">Raphanus sativus</name>
    <name type="common">Radish</name>
    <name type="synonym">Raphanus raphanistrum var. sativus</name>
    <dbReference type="NCBI Taxonomy" id="3726"/>
    <lineage>
        <taxon>Eukaryota</taxon>
        <taxon>Viridiplantae</taxon>
        <taxon>Streptophyta</taxon>
        <taxon>Embryophyta</taxon>
        <taxon>Tracheophyta</taxon>
        <taxon>Spermatophyta</taxon>
        <taxon>Magnoliopsida</taxon>
        <taxon>eudicotyledons</taxon>
        <taxon>Gunneridae</taxon>
        <taxon>Pentapetalae</taxon>
        <taxon>rosids</taxon>
        <taxon>malvids</taxon>
        <taxon>Brassicales</taxon>
        <taxon>Brassicaceae</taxon>
        <taxon>Brassiceae</taxon>
        <taxon>Raphanus</taxon>
    </lineage>
</organism>
<dbReference type="InterPro" id="IPR043137">
    <property type="entry name" value="GGT_ssub_C"/>
</dbReference>
<dbReference type="GO" id="GO:0006751">
    <property type="term" value="P:glutathione catabolic process"/>
    <property type="evidence" value="ECO:0007669"/>
    <property type="project" value="UniProtKB-UniRule"/>
</dbReference>
<keyword evidence="3 8" id="KW-0378">Hydrolase</keyword>
<dbReference type="PRINTS" id="PR01210">
    <property type="entry name" value="GGTRANSPTASE"/>
</dbReference>
<dbReference type="PANTHER" id="PTHR11686:SF59">
    <property type="entry name" value="GLUTATHIONE HYDROLASE"/>
    <property type="match status" value="1"/>
</dbReference>
<dbReference type="KEGG" id="rsz:108831022"/>
<dbReference type="InterPro" id="IPR029055">
    <property type="entry name" value="Ntn_hydrolases_N"/>
</dbReference>
<dbReference type="GO" id="GO:0005886">
    <property type="term" value="C:plasma membrane"/>
    <property type="evidence" value="ECO:0007669"/>
    <property type="project" value="TreeGrafter"/>
</dbReference>
<dbReference type="SUPFAM" id="SSF56235">
    <property type="entry name" value="N-terminal nucleophile aminohydrolases (Ntn hydrolases)"/>
    <property type="match status" value="1"/>
</dbReference>
<evidence type="ECO:0000256" key="3">
    <source>
        <dbReference type="ARBA" id="ARBA00022801"/>
    </source>
</evidence>
<feature type="transmembrane region" description="Helical" evidence="9">
    <location>
        <begin position="34"/>
        <end position="53"/>
    </location>
</feature>
<sequence length="624" mass="68264">MSRGTMQDPFLDIEKSNTTMISDVNKNRSRRYQIAIALCLSLFLLGGAGFIFVRHFTGEESETKSNDKDFVVTSRNGVVAADHETCSEIGADVLRRLDGSAVDAAVAVAFCLGVVNPTSSGIGGGAFMVVGSSATGSAKAYDMRETASSTAYQDMFKGREEKKQKGPLSVAVPGEVAGLHEAWTKNGRVDWELLVKPSIKLARDGFKVGPHLAFALSTNEDKIKNDIGLASVFVIGGKLLTEGDTCKNSKLAETLKKVAEKGATAFYQDDVAKNLVNDLNKAGGSMTLDDLRNYKVNVTDAMVVNDVMGFKLQGMWPPSSGTSGFAMVMNILEQYKDTYDIDKNLFLHRVIEAIKFMLVARMDLGDPAFVEGISDVVKNMTSKDWARKIQSYISDDQTYPPDYYRNKYKQLKDEGTSHFCVVDKDRNVVSMTTTVNYAFGAGFMSTSTGIILNNQMADFSIPTEKSAAPANYIKANKRPLSSMMPLIITKDNELVGVIGASGGIYIIPAVIQVFLNHFVLKMSPLEAVKSPRVYHKLDPNQVLYEDWEVYNKEHILLKKETRDFLKTKKHELVPTNVGATVQFVVQNRVDDSTTVLTAVCDLRKDGKPAAADAPTPAPAPSPKL</sequence>
<feature type="active site" description="Nucleophile" evidence="6">
    <location>
        <position position="416"/>
    </location>
</feature>
<dbReference type="GO" id="GO:0036374">
    <property type="term" value="F:glutathione hydrolase activity"/>
    <property type="evidence" value="ECO:0007669"/>
    <property type="project" value="UniProtKB-UniRule"/>
</dbReference>
<keyword evidence="10" id="KW-1185">Reference proteome</keyword>
<dbReference type="PANTHER" id="PTHR11686">
    <property type="entry name" value="GAMMA GLUTAMYL TRANSPEPTIDASE"/>
    <property type="match status" value="1"/>
</dbReference>
<comment type="function">
    <text evidence="8">Cleaves the gamma-glutamyl peptide bond of glutathione and glutathione conjugates.</text>
</comment>
<comment type="catalytic activity">
    <reaction evidence="8">
        <text>glutathione + H2O = L-cysteinylglycine + L-glutamate</text>
        <dbReference type="Rhea" id="RHEA:28807"/>
        <dbReference type="ChEBI" id="CHEBI:15377"/>
        <dbReference type="ChEBI" id="CHEBI:29985"/>
        <dbReference type="ChEBI" id="CHEBI:57925"/>
        <dbReference type="ChEBI" id="CHEBI:61694"/>
        <dbReference type="EC" id="3.4.19.13"/>
    </reaction>
</comment>
<dbReference type="Pfam" id="PF01019">
    <property type="entry name" value="G_glu_transpept"/>
    <property type="match status" value="1"/>
</dbReference>
<dbReference type="RefSeq" id="XP_018460081.1">
    <property type="nucleotide sequence ID" value="XM_018604579.2"/>
</dbReference>
<dbReference type="EC" id="3.4.19.13" evidence="8"/>
<evidence type="ECO:0000313" key="10">
    <source>
        <dbReference type="Proteomes" id="UP000504610"/>
    </source>
</evidence>
<evidence type="ECO:0000256" key="6">
    <source>
        <dbReference type="PIRSR" id="PIRSR600101-1"/>
    </source>
</evidence>
<dbReference type="GeneID" id="108831022"/>
<dbReference type="GO" id="GO:0103068">
    <property type="term" value="F:leukotriene C4 gamma-glutamyl transferase activity"/>
    <property type="evidence" value="ECO:0007669"/>
    <property type="project" value="UniProtKB-EC"/>
</dbReference>
<feature type="binding site" evidence="7">
    <location>
        <position position="503"/>
    </location>
    <ligand>
        <name>L-glutamate</name>
        <dbReference type="ChEBI" id="CHEBI:29985"/>
    </ligand>
</feature>
<evidence type="ECO:0000256" key="4">
    <source>
        <dbReference type="ARBA" id="ARBA00023180"/>
    </source>
</evidence>
<dbReference type="EC" id="2.3.2.2" evidence="8"/>
<feature type="binding site" evidence="7">
    <location>
        <begin position="481"/>
        <end position="482"/>
    </location>
    <ligand>
        <name>L-glutamate</name>
        <dbReference type="ChEBI" id="CHEBI:29985"/>
    </ligand>
</feature>
<keyword evidence="4" id="KW-0325">Glycoprotein</keyword>
<reference evidence="11" key="2">
    <citation type="submission" date="2025-08" db="UniProtKB">
        <authorList>
            <consortium name="RefSeq"/>
        </authorList>
    </citation>
    <scope>IDENTIFICATION</scope>
    <source>
        <tissue evidence="11">Leaf</tissue>
    </source>
</reference>